<dbReference type="AlphaFoldDB" id="A0A848QJE5"/>
<name>A0A848QJE5_9SPHN</name>
<dbReference type="Proteomes" id="UP000561181">
    <property type="component" value="Unassembled WGS sequence"/>
</dbReference>
<dbReference type="RefSeq" id="WP_170009949.1">
    <property type="nucleotide sequence ID" value="NZ_JABCRE010000002.1"/>
</dbReference>
<dbReference type="EMBL" id="JABCRE010000002">
    <property type="protein sequence ID" value="NMW30900.1"/>
    <property type="molecule type" value="Genomic_DNA"/>
</dbReference>
<reference evidence="1 2" key="1">
    <citation type="submission" date="2020-04" db="EMBL/GenBank/DDBJ databases">
        <authorList>
            <person name="Liu A."/>
        </authorList>
    </citation>
    <scope>NUCLEOTIDE SEQUENCE [LARGE SCALE GENOMIC DNA]</scope>
    <source>
        <strain evidence="1 2">RZ02</strain>
    </source>
</reference>
<protein>
    <submittedName>
        <fullName evidence="1">Uncharacterized protein</fullName>
    </submittedName>
</protein>
<sequence>MRKILFGIVILALLVLIAVQTGAAKPVIKWRVESALLEAGLSENRAECMSARMVGRLSVWQLYKLQQGMAPQEGEPEKVGGIGELVKRARRVDDAEAVAVTASSAGLCAIGIG</sequence>
<comment type="caution">
    <text evidence="1">The sequence shown here is derived from an EMBL/GenBank/DDBJ whole genome shotgun (WGS) entry which is preliminary data.</text>
</comment>
<evidence type="ECO:0000313" key="1">
    <source>
        <dbReference type="EMBL" id="NMW30900.1"/>
    </source>
</evidence>
<evidence type="ECO:0000313" key="2">
    <source>
        <dbReference type="Proteomes" id="UP000561181"/>
    </source>
</evidence>
<organism evidence="1 2">
    <name type="scientific">Pontixanthobacter rizhaonensis</name>
    <dbReference type="NCBI Taxonomy" id="2730337"/>
    <lineage>
        <taxon>Bacteria</taxon>
        <taxon>Pseudomonadati</taxon>
        <taxon>Pseudomonadota</taxon>
        <taxon>Alphaproteobacteria</taxon>
        <taxon>Sphingomonadales</taxon>
        <taxon>Erythrobacteraceae</taxon>
        <taxon>Pontixanthobacter</taxon>
    </lineage>
</organism>
<gene>
    <name evidence="1" type="ORF">HKD42_02355</name>
</gene>
<keyword evidence="2" id="KW-1185">Reference proteome</keyword>
<proteinExistence type="predicted"/>
<accession>A0A848QJE5</accession>